<dbReference type="InterPro" id="IPR042094">
    <property type="entry name" value="T2SS_GspF_sf"/>
</dbReference>
<dbReference type="PANTHER" id="PTHR35007">
    <property type="entry name" value="INTEGRAL MEMBRANE PROTEIN-RELATED"/>
    <property type="match status" value="1"/>
</dbReference>
<gene>
    <name evidence="8" type="ORF">ACFFGH_25475</name>
</gene>
<accession>A0ABV6RW29</accession>
<keyword evidence="9" id="KW-1185">Reference proteome</keyword>
<feature type="transmembrane region" description="Helical" evidence="6">
    <location>
        <begin position="133"/>
        <end position="155"/>
    </location>
</feature>
<dbReference type="Proteomes" id="UP001589896">
    <property type="component" value="Unassembled WGS sequence"/>
</dbReference>
<dbReference type="PANTHER" id="PTHR35007:SF4">
    <property type="entry name" value="CONSERVED TRANSMEMBRANE PROTEIN-RELATED"/>
    <property type="match status" value="1"/>
</dbReference>
<reference evidence="8 9" key="1">
    <citation type="submission" date="2024-09" db="EMBL/GenBank/DDBJ databases">
        <authorList>
            <person name="Sun Q."/>
            <person name="Mori K."/>
        </authorList>
    </citation>
    <scope>NUCLEOTIDE SEQUENCE [LARGE SCALE GENOMIC DNA]</scope>
    <source>
        <strain evidence="8 9">KCTC 23076</strain>
    </source>
</reference>
<keyword evidence="4 6" id="KW-1133">Transmembrane helix</keyword>
<evidence type="ECO:0000259" key="7">
    <source>
        <dbReference type="Pfam" id="PF00482"/>
    </source>
</evidence>
<dbReference type="Pfam" id="PF00482">
    <property type="entry name" value="T2SSF"/>
    <property type="match status" value="1"/>
</dbReference>
<keyword evidence="2" id="KW-1003">Cell membrane</keyword>
<organism evidence="8 9">
    <name type="scientific">Lysobacter korlensis</name>
    <dbReference type="NCBI Taxonomy" id="553636"/>
    <lineage>
        <taxon>Bacteria</taxon>
        <taxon>Pseudomonadati</taxon>
        <taxon>Pseudomonadota</taxon>
        <taxon>Gammaproteobacteria</taxon>
        <taxon>Lysobacterales</taxon>
        <taxon>Lysobacteraceae</taxon>
        <taxon>Lysobacter</taxon>
    </lineage>
</organism>
<keyword evidence="5 6" id="KW-0472">Membrane</keyword>
<evidence type="ECO:0000313" key="9">
    <source>
        <dbReference type="Proteomes" id="UP001589896"/>
    </source>
</evidence>
<evidence type="ECO:0000256" key="4">
    <source>
        <dbReference type="ARBA" id="ARBA00022989"/>
    </source>
</evidence>
<dbReference type="Gene3D" id="1.20.81.30">
    <property type="entry name" value="Type II secretion system (T2SS), domain F"/>
    <property type="match status" value="1"/>
</dbReference>
<keyword evidence="3 6" id="KW-0812">Transmembrane</keyword>
<feature type="domain" description="Type II secretion system protein GspF" evidence="7">
    <location>
        <begin position="174"/>
        <end position="297"/>
    </location>
</feature>
<name>A0ABV6RW29_9GAMM</name>
<dbReference type="RefSeq" id="WP_386673586.1">
    <property type="nucleotide sequence ID" value="NZ_JBHLTG010000007.1"/>
</dbReference>
<comment type="subcellular location">
    <subcellularLocation>
        <location evidence="1">Cell membrane</location>
        <topology evidence="1">Multi-pass membrane protein</topology>
    </subcellularLocation>
</comment>
<dbReference type="EMBL" id="JBHLTG010000007">
    <property type="protein sequence ID" value="MFC0681194.1"/>
    <property type="molecule type" value="Genomic_DNA"/>
</dbReference>
<sequence length="310" mass="32988">MTVLAAWGIVAGLSFGVGLWCLIAAAPRFRRPRLADRIAPYLVDVSDHARLLTRSRPSGPHPVLAVLVSPLAEALRRVSGTLLTSDARVRVLLRQAGTPIGVDAHRSRQLLWLAAGAALGAATAFLLPGGASVAAVVALAVVCGTVGAVLAERLLQRRAAARTARMTEELPEVLEFLALSLAAGEGITNSLLRVSRVAGGELAGEFRDVGTRTSMGEPLADVLRSFAEDLDLPPLRRFVDQLTGALERGSPLAEVLRAQAQDARDEHRRRLLELAGRKEVAMLVPLVFLILPMTVVFAIWPGLLVLQLGS</sequence>
<proteinExistence type="predicted"/>
<feature type="transmembrane region" description="Helical" evidence="6">
    <location>
        <begin position="280"/>
        <end position="300"/>
    </location>
</feature>
<comment type="caution">
    <text evidence="8">The sequence shown here is derived from an EMBL/GenBank/DDBJ whole genome shotgun (WGS) entry which is preliminary data.</text>
</comment>
<protein>
    <submittedName>
        <fullName evidence="8">Type II secretion system F family protein</fullName>
    </submittedName>
</protein>
<feature type="transmembrane region" description="Helical" evidence="6">
    <location>
        <begin position="110"/>
        <end position="127"/>
    </location>
</feature>
<evidence type="ECO:0000256" key="6">
    <source>
        <dbReference type="SAM" id="Phobius"/>
    </source>
</evidence>
<evidence type="ECO:0000256" key="3">
    <source>
        <dbReference type="ARBA" id="ARBA00022692"/>
    </source>
</evidence>
<evidence type="ECO:0000256" key="1">
    <source>
        <dbReference type="ARBA" id="ARBA00004651"/>
    </source>
</evidence>
<feature type="transmembrane region" description="Helical" evidence="6">
    <location>
        <begin position="6"/>
        <end position="27"/>
    </location>
</feature>
<evidence type="ECO:0000256" key="2">
    <source>
        <dbReference type="ARBA" id="ARBA00022475"/>
    </source>
</evidence>
<dbReference type="InterPro" id="IPR018076">
    <property type="entry name" value="T2SS_GspF_dom"/>
</dbReference>
<evidence type="ECO:0000256" key="5">
    <source>
        <dbReference type="ARBA" id="ARBA00023136"/>
    </source>
</evidence>
<evidence type="ECO:0000313" key="8">
    <source>
        <dbReference type="EMBL" id="MFC0681194.1"/>
    </source>
</evidence>